<gene>
    <name evidence="2" type="ORF">B0H16DRAFT_1470252</name>
</gene>
<dbReference type="Proteomes" id="UP001215598">
    <property type="component" value="Unassembled WGS sequence"/>
</dbReference>
<reference evidence="2" key="1">
    <citation type="submission" date="2023-03" db="EMBL/GenBank/DDBJ databases">
        <title>Massive genome expansion in bonnet fungi (Mycena s.s.) driven by repeated elements and novel gene families across ecological guilds.</title>
        <authorList>
            <consortium name="Lawrence Berkeley National Laboratory"/>
            <person name="Harder C.B."/>
            <person name="Miyauchi S."/>
            <person name="Viragh M."/>
            <person name="Kuo A."/>
            <person name="Thoen E."/>
            <person name="Andreopoulos B."/>
            <person name="Lu D."/>
            <person name="Skrede I."/>
            <person name="Drula E."/>
            <person name="Henrissat B."/>
            <person name="Morin E."/>
            <person name="Kohler A."/>
            <person name="Barry K."/>
            <person name="LaButti K."/>
            <person name="Morin E."/>
            <person name="Salamov A."/>
            <person name="Lipzen A."/>
            <person name="Mereny Z."/>
            <person name="Hegedus B."/>
            <person name="Baldrian P."/>
            <person name="Stursova M."/>
            <person name="Weitz H."/>
            <person name="Taylor A."/>
            <person name="Grigoriev I.V."/>
            <person name="Nagy L.G."/>
            <person name="Martin F."/>
            <person name="Kauserud H."/>
        </authorList>
    </citation>
    <scope>NUCLEOTIDE SEQUENCE</scope>
    <source>
        <strain evidence="2">CBHHK182m</strain>
    </source>
</reference>
<evidence type="ECO:0000313" key="2">
    <source>
        <dbReference type="EMBL" id="KAJ7728863.1"/>
    </source>
</evidence>
<keyword evidence="3" id="KW-1185">Reference proteome</keyword>
<feature type="region of interest" description="Disordered" evidence="1">
    <location>
        <begin position="70"/>
        <end position="102"/>
    </location>
</feature>
<sequence length="401" mass="44365">MERPYITKEVEGLGQKELVALVRRQINKWPLTPGKLSKANKADLKSKLLDPKYGFTTDKPAIPGTDLVPGGSTAGPSATIATAPTVDNLGPVEPSPTPENGGTVLVPREIRLLIDDRRASYPIHTMQRVQVRFVDTADCGENEWRADAFEILLALQKSISSITGSAKIGTPDRLNSSYTEYFVEIISNQPVETLAVSPELVVISEDNQLTLRVDTIQRLEVDAQPTHTNPSGVLPPGAPVVATASGALNAQDRARPRTRELTQQEIEWLKKQLSTRQGYTQFDASHNKVLQNVERVRYWRFAAEFSRVFHKQTWPQEISSPSKGISKGAIEKALSMSKSALLDAIQMIEIIDRYTVEGSDNYSEEVTDEITKSNENMPKAATLKAFLTGWDRAHRATFTTI</sequence>
<organism evidence="2 3">
    <name type="scientific">Mycena metata</name>
    <dbReference type="NCBI Taxonomy" id="1033252"/>
    <lineage>
        <taxon>Eukaryota</taxon>
        <taxon>Fungi</taxon>
        <taxon>Dikarya</taxon>
        <taxon>Basidiomycota</taxon>
        <taxon>Agaricomycotina</taxon>
        <taxon>Agaricomycetes</taxon>
        <taxon>Agaricomycetidae</taxon>
        <taxon>Agaricales</taxon>
        <taxon>Marasmiineae</taxon>
        <taxon>Mycenaceae</taxon>
        <taxon>Mycena</taxon>
    </lineage>
</organism>
<accession>A0AAD7HUT9</accession>
<name>A0AAD7HUT9_9AGAR</name>
<evidence type="ECO:0000313" key="3">
    <source>
        <dbReference type="Proteomes" id="UP001215598"/>
    </source>
</evidence>
<proteinExistence type="predicted"/>
<dbReference type="EMBL" id="JARKIB010000169">
    <property type="protein sequence ID" value="KAJ7728863.1"/>
    <property type="molecule type" value="Genomic_DNA"/>
</dbReference>
<evidence type="ECO:0000256" key="1">
    <source>
        <dbReference type="SAM" id="MobiDB-lite"/>
    </source>
</evidence>
<dbReference type="AlphaFoldDB" id="A0AAD7HUT9"/>
<protein>
    <submittedName>
        <fullName evidence="2">Uncharacterized protein</fullName>
    </submittedName>
</protein>
<comment type="caution">
    <text evidence="2">The sequence shown here is derived from an EMBL/GenBank/DDBJ whole genome shotgun (WGS) entry which is preliminary data.</text>
</comment>